<feature type="region of interest" description="Disordered" evidence="1">
    <location>
        <begin position="132"/>
        <end position="152"/>
    </location>
</feature>
<keyword evidence="3" id="KW-0808">Transferase</keyword>
<evidence type="ECO:0000313" key="4">
    <source>
        <dbReference type="Proteomes" id="UP001595945"/>
    </source>
</evidence>
<dbReference type="Proteomes" id="UP001595945">
    <property type="component" value="Unassembled WGS sequence"/>
</dbReference>
<dbReference type="GO" id="GO:0016779">
    <property type="term" value="F:nucleotidyltransferase activity"/>
    <property type="evidence" value="ECO:0007669"/>
    <property type="project" value="UniProtKB-ARBA"/>
</dbReference>
<dbReference type="AlphaFoldDB" id="A0ABD5PYQ5"/>
<dbReference type="Pfam" id="PF12804">
    <property type="entry name" value="NTP_transf_3"/>
    <property type="match status" value="1"/>
</dbReference>
<feature type="domain" description="MobA-like NTP transferase" evidence="2">
    <location>
        <begin position="4"/>
        <end position="182"/>
    </location>
</feature>
<organism evidence="3 4">
    <name type="scientific">Halorussus aquaticus</name>
    <dbReference type="NCBI Taxonomy" id="2953748"/>
    <lineage>
        <taxon>Archaea</taxon>
        <taxon>Methanobacteriati</taxon>
        <taxon>Methanobacteriota</taxon>
        <taxon>Stenosarchaea group</taxon>
        <taxon>Halobacteria</taxon>
        <taxon>Halobacteriales</taxon>
        <taxon>Haladaptataceae</taxon>
        <taxon>Halorussus</taxon>
    </lineage>
</organism>
<dbReference type="RefSeq" id="WP_254270210.1">
    <property type="nucleotide sequence ID" value="NZ_CP100401.1"/>
</dbReference>
<dbReference type="InterPro" id="IPR025877">
    <property type="entry name" value="MobA-like_NTP_Trfase"/>
</dbReference>
<dbReference type="GeneID" id="73047256"/>
<reference evidence="3 4" key="1">
    <citation type="journal article" date="2019" name="Int. J. Syst. Evol. Microbiol.">
        <title>The Global Catalogue of Microorganisms (GCM) 10K type strain sequencing project: providing services to taxonomists for standard genome sequencing and annotation.</title>
        <authorList>
            <consortium name="The Broad Institute Genomics Platform"/>
            <consortium name="The Broad Institute Genome Sequencing Center for Infectious Disease"/>
            <person name="Wu L."/>
            <person name="Ma J."/>
        </authorList>
    </citation>
    <scope>NUCLEOTIDE SEQUENCE [LARGE SCALE GENOMIC DNA]</scope>
    <source>
        <strain evidence="3 4">XZYJ18</strain>
    </source>
</reference>
<name>A0ABD5PYQ5_9EURY</name>
<dbReference type="PANTHER" id="PTHR43777:SF1">
    <property type="entry name" value="MOLYBDENUM COFACTOR CYTIDYLYLTRANSFERASE"/>
    <property type="match status" value="1"/>
</dbReference>
<evidence type="ECO:0000259" key="2">
    <source>
        <dbReference type="Pfam" id="PF12804"/>
    </source>
</evidence>
<dbReference type="EMBL" id="JBHSHT010000001">
    <property type="protein sequence ID" value="MFC4823622.1"/>
    <property type="molecule type" value="Genomic_DNA"/>
</dbReference>
<dbReference type="InterPro" id="IPR029044">
    <property type="entry name" value="Nucleotide-diphossugar_trans"/>
</dbReference>
<feature type="region of interest" description="Disordered" evidence="1">
    <location>
        <begin position="194"/>
        <end position="222"/>
    </location>
</feature>
<proteinExistence type="predicted"/>
<accession>A0ABD5PYQ5</accession>
<comment type="caution">
    <text evidence="3">The sequence shown here is derived from an EMBL/GenBank/DDBJ whole genome shotgun (WGS) entry which is preliminary data.</text>
</comment>
<dbReference type="SUPFAM" id="SSF53448">
    <property type="entry name" value="Nucleotide-diphospho-sugar transferases"/>
    <property type="match status" value="1"/>
</dbReference>
<dbReference type="Gene3D" id="3.90.550.10">
    <property type="entry name" value="Spore Coat Polysaccharide Biosynthesis Protein SpsA, Chain A"/>
    <property type="match status" value="1"/>
</dbReference>
<sequence>MILGALLAAGTGARFGDGTESRSDDRNKLLADLDGKPVVTRAARTLTESSLDAAVAVVGHDREAVERALPDGIETVANPDYGRGQSASVRRAVAVARERGADAAVFALGDMPCVEVATVEAILREYRDGRGDDVHDSRGGTPGIVAPRHEGRRGNPVLFDARYFDELDRVEGDAGGRALLESDPVTWVEVADPGVHRDVDTERDLRDLRRRQSESASRSGRE</sequence>
<keyword evidence="4" id="KW-1185">Reference proteome</keyword>
<evidence type="ECO:0000313" key="3">
    <source>
        <dbReference type="EMBL" id="MFC4823622.1"/>
    </source>
</evidence>
<dbReference type="PANTHER" id="PTHR43777">
    <property type="entry name" value="MOLYBDENUM COFACTOR CYTIDYLYLTRANSFERASE"/>
    <property type="match status" value="1"/>
</dbReference>
<gene>
    <name evidence="3" type="ORF">ACFO9K_05060</name>
</gene>
<protein>
    <submittedName>
        <fullName evidence="3">NTP transferase domain-containing protein</fullName>
    </submittedName>
</protein>
<evidence type="ECO:0000256" key="1">
    <source>
        <dbReference type="SAM" id="MobiDB-lite"/>
    </source>
</evidence>
<dbReference type="CDD" id="cd04182">
    <property type="entry name" value="GT_2_like_f"/>
    <property type="match status" value="1"/>
</dbReference>